<comment type="similarity">
    <text evidence="1">Belongs to the sigma-70 factor family. ECF subfamily.</text>
</comment>
<dbReference type="InterPro" id="IPR039425">
    <property type="entry name" value="RNA_pol_sigma-70-like"/>
</dbReference>
<dbReference type="InterPro" id="IPR036388">
    <property type="entry name" value="WH-like_DNA-bd_sf"/>
</dbReference>
<keyword evidence="5" id="KW-0804">Transcription</keyword>
<dbReference type="SUPFAM" id="SSF88659">
    <property type="entry name" value="Sigma3 and sigma4 domains of RNA polymerase sigma factors"/>
    <property type="match status" value="1"/>
</dbReference>
<feature type="domain" description="RNA polymerase sigma factor 70 region 4 type 2" evidence="7">
    <location>
        <begin position="105"/>
        <end position="156"/>
    </location>
</feature>
<dbReference type="EMBL" id="BAAAHK010000025">
    <property type="protein sequence ID" value="GAA0963130.1"/>
    <property type="molecule type" value="Genomic_DNA"/>
</dbReference>
<keyword evidence="4" id="KW-0238">DNA-binding</keyword>
<dbReference type="InterPro" id="IPR013325">
    <property type="entry name" value="RNA_pol_sigma_r2"/>
</dbReference>
<dbReference type="Pfam" id="PF08281">
    <property type="entry name" value="Sigma70_r4_2"/>
    <property type="match status" value="1"/>
</dbReference>
<reference evidence="8 9" key="1">
    <citation type="journal article" date="2019" name="Int. J. Syst. Evol. Microbiol.">
        <title>The Global Catalogue of Microorganisms (GCM) 10K type strain sequencing project: providing services to taxonomists for standard genome sequencing and annotation.</title>
        <authorList>
            <consortium name="The Broad Institute Genomics Platform"/>
            <consortium name="The Broad Institute Genome Sequencing Center for Infectious Disease"/>
            <person name="Wu L."/>
            <person name="Ma J."/>
        </authorList>
    </citation>
    <scope>NUCLEOTIDE SEQUENCE [LARGE SCALE GENOMIC DNA]</scope>
    <source>
        <strain evidence="8 9">JCM 10977</strain>
    </source>
</reference>
<keyword evidence="9" id="KW-1185">Reference proteome</keyword>
<dbReference type="InterPro" id="IPR014325">
    <property type="entry name" value="RNA_pol_sigma-E_actinobac"/>
</dbReference>
<evidence type="ECO:0000313" key="9">
    <source>
        <dbReference type="Proteomes" id="UP001500542"/>
    </source>
</evidence>
<dbReference type="PANTHER" id="PTHR43133:SF50">
    <property type="entry name" value="ECF RNA POLYMERASE SIGMA FACTOR SIGM"/>
    <property type="match status" value="1"/>
</dbReference>
<name>A0ABN1RT54_9ACTN</name>
<dbReference type="Gene3D" id="1.10.10.10">
    <property type="entry name" value="Winged helix-like DNA-binding domain superfamily/Winged helix DNA-binding domain"/>
    <property type="match status" value="1"/>
</dbReference>
<evidence type="ECO:0000256" key="1">
    <source>
        <dbReference type="ARBA" id="ARBA00010641"/>
    </source>
</evidence>
<keyword evidence="2" id="KW-0805">Transcription regulation</keyword>
<accession>A0ABN1RT54</accession>
<evidence type="ECO:0000256" key="3">
    <source>
        <dbReference type="ARBA" id="ARBA00023082"/>
    </source>
</evidence>
<dbReference type="InterPro" id="IPR007627">
    <property type="entry name" value="RNA_pol_sigma70_r2"/>
</dbReference>
<dbReference type="NCBIfam" id="TIGR02983">
    <property type="entry name" value="SigE-fam_strep"/>
    <property type="match status" value="1"/>
</dbReference>
<evidence type="ECO:0000259" key="7">
    <source>
        <dbReference type="Pfam" id="PF08281"/>
    </source>
</evidence>
<evidence type="ECO:0000256" key="4">
    <source>
        <dbReference type="ARBA" id="ARBA00023125"/>
    </source>
</evidence>
<dbReference type="Proteomes" id="UP001500542">
    <property type="component" value="Unassembled WGS sequence"/>
</dbReference>
<dbReference type="SUPFAM" id="SSF88946">
    <property type="entry name" value="Sigma2 domain of RNA polymerase sigma factors"/>
    <property type="match status" value="1"/>
</dbReference>
<dbReference type="CDD" id="cd06171">
    <property type="entry name" value="Sigma70_r4"/>
    <property type="match status" value="1"/>
</dbReference>
<proteinExistence type="inferred from homology"/>
<sequence>MAGPQDKEYLEYVAAHRGRMLRTARLLTLGDTHWAEDLVQVALTKLYVHWSKVRHEEGAASYADRILVNAFIDERRRLWRHRETATAEMLDAAPTPGPDQADRLTVLDALAQLPKRQRVAVVLRYFRDLDTATVAELMGCSQGTVKSQTARGLEKLRDLIDNPLETLERVP</sequence>
<dbReference type="InterPro" id="IPR014284">
    <property type="entry name" value="RNA_pol_sigma-70_dom"/>
</dbReference>
<dbReference type="InterPro" id="IPR013324">
    <property type="entry name" value="RNA_pol_sigma_r3/r4-like"/>
</dbReference>
<protein>
    <submittedName>
        <fullName evidence="8">SigE family RNA polymerase sigma factor</fullName>
    </submittedName>
</protein>
<dbReference type="PANTHER" id="PTHR43133">
    <property type="entry name" value="RNA POLYMERASE ECF-TYPE SIGMA FACTO"/>
    <property type="match status" value="1"/>
</dbReference>
<dbReference type="RefSeq" id="WP_343983932.1">
    <property type="nucleotide sequence ID" value="NZ_BAAAHK010000025.1"/>
</dbReference>
<dbReference type="Gene3D" id="1.10.1740.10">
    <property type="match status" value="1"/>
</dbReference>
<comment type="caution">
    <text evidence="8">The sequence shown here is derived from an EMBL/GenBank/DDBJ whole genome shotgun (WGS) entry which is preliminary data.</text>
</comment>
<evidence type="ECO:0000313" key="8">
    <source>
        <dbReference type="EMBL" id="GAA0963130.1"/>
    </source>
</evidence>
<evidence type="ECO:0000256" key="5">
    <source>
        <dbReference type="ARBA" id="ARBA00023163"/>
    </source>
</evidence>
<evidence type="ECO:0000259" key="6">
    <source>
        <dbReference type="Pfam" id="PF04542"/>
    </source>
</evidence>
<dbReference type="InterPro" id="IPR013249">
    <property type="entry name" value="RNA_pol_sigma70_r4_t2"/>
</dbReference>
<dbReference type="Pfam" id="PF04542">
    <property type="entry name" value="Sigma70_r2"/>
    <property type="match status" value="1"/>
</dbReference>
<feature type="domain" description="RNA polymerase sigma-70 region 2" evidence="6">
    <location>
        <begin position="13"/>
        <end position="80"/>
    </location>
</feature>
<gene>
    <name evidence="8" type="ORF">GCM10009554_82110</name>
</gene>
<dbReference type="NCBIfam" id="TIGR02937">
    <property type="entry name" value="sigma70-ECF"/>
    <property type="match status" value="1"/>
</dbReference>
<evidence type="ECO:0000256" key="2">
    <source>
        <dbReference type="ARBA" id="ARBA00023015"/>
    </source>
</evidence>
<keyword evidence="3" id="KW-0731">Sigma factor</keyword>
<organism evidence="8 9">
    <name type="scientific">Kribbella koreensis</name>
    <dbReference type="NCBI Taxonomy" id="57909"/>
    <lineage>
        <taxon>Bacteria</taxon>
        <taxon>Bacillati</taxon>
        <taxon>Actinomycetota</taxon>
        <taxon>Actinomycetes</taxon>
        <taxon>Propionibacteriales</taxon>
        <taxon>Kribbellaceae</taxon>
        <taxon>Kribbella</taxon>
    </lineage>
</organism>